<accession>A0A933P0H0</accession>
<comment type="caution">
    <text evidence="1">The sequence shown here is derived from an EMBL/GenBank/DDBJ whole genome shotgun (WGS) entry which is preliminary data.</text>
</comment>
<organism evidence="1 2">
    <name type="scientific">Devosia nanyangense</name>
    <dbReference type="NCBI Taxonomy" id="1228055"/>
    <lineage>
        <taxon>Bacteria</taxon>
        <taxon>Pseudomonadati</taxon>
        <taxon>Pseudomonadota</taxon>
        <taxon>Alphaproteobacteria</taxon>
        <taxon>Hyphomicrobiales</taxon>
        <taxon>Devosiaceae</taxon>
        <taxon>Devosia</taxon>
    </lineage>
</organism>
<evidence type="ECO:0000313" key="2">
    <source>
        <dbReference type="Proteomes" id="UP000782610"/>
    </source>
</evidence>
<sequence>MDVKQAATAAKTYVADLLRDENPTNLGLEEVEFDRSTGTWNITVGFSRPWNSTRGPLTTLAGEPIPKRAYRVVSIRDVDGEVLSMKRRELSLQNASDFD</sequence>
<evidence type="ECO:0000313" key="1">
    <source>
        <dbReference type="EMBL" id="MBI4923617.1"/>
    </source>
</evidence>
<protein>
    <submittedName>
        <fullName evidence="1">Uncharacterized protein</fullName>
    </submittedName>
</protein>
<proteinExistence type="predicted"/>
<reference evidence="1" key="1">
    <citation type="submission" date="2020-07" db="EMBL/GenBank/DDBJ databases">
        <title>Huge and variable diversity of episymbiotic CPR bacteria and DPANN archaea in groundwater ecosystems.</title>
        <authorList>
            <person name="He C.Y."/>
            <person name="Keren R."/>
            <person name="Whittaker M."/>
            <person name="Farag I.F."/>
            <person name="Doudna J."/>
            <person name="Cate J.H.D."/>
            <person name="Banfield J.F."/>
        </authorList>
    </citation>
    <scope>NUCLEOTIDE SEQUENCE</scope>
    <source>
        <strain evidence="1">NC_groundwater_1586_Pr3_B-0.1um_66_15</strain>
    </source>
</reference>
<dbReference type="Proteomes" id="UP000782610">
    <property type="component" value="Unassembled WGS sequence"/>
</dbReference>
<dbReference type="EMBL" id="JACRAF010000059">
    <property type="protein sequence ID" value="MBI4923617.1"/>
    <property type="molecule type" value="Genomic_DNA"/>
</dbReference>
<gene>
    <name evidence="1" type="ORF">HY834_17895</name>
</gene>
<name>A0A933P0H0_9HYPH</name>
<dbReference type="AlphaFoldDB" id="A0A933P0H0"/>